<keyword evidence="3" id="KW-1185">Reference proteome</keyword>
<dbReference type="SUPFAM" id="SSF53474">
    <property type="entry name" value="alpha/beta-Hydrolases"/>
    <property type="match status" value="1"/>
</dbReference>
<organism evidence="2 3">
    <name type="scientific">Pseudomassariella vexata</name>
    <dbReference type="NCBI Taxonomy" id="1141098"/>
    <lineage>
        <taxon>Eukaryota</taxon>
        <taxon>Fungi</taxon>
        <taxon>Dikarya</taxon>
        <taxon>Ascomycota</taxon>
        <taxon>Pezizomycotina</taxon>
        <taxon>Sordariomycetes</taxon>
        <taxon>Xylariomycetidae</taxon>
        <taxon>Amphisphaeriales</taxon>
        <taxon>Pseudomassariaceae</taxon>
        <taxon>Pseudomassariella</taxon>
    </lineage>
</organism>
<dbReference type="PANTHER" id="PTHR37017:SF11">
    <property type="entry name" value="ESTERASE_LIPASE_THIOESTERASE DOMAIN-CONTAINING PROTEIN"/>
    <property type="match status" value="1"/>
</dbReference>
<evidence type="ECO:0000259" key="1">
    <source>
        <dbReference type="Pfam" id="PF12697"/>
    </source>
</evidence>
<dbReference type="STRING" id="1141098.A0A1Y2DUP5"/>
<dbReference type="GO" id="GO:0016787">
    <property type="term" value="F:hydrolase activity"/>
    <property type="evidence" value="ECO:0007669"/>
    <property type="project" value="UniProtKB-KW"/>
</dbReference>
<dbReference type="GeneID" id="63778352"/>
<accession>A0A1Y2DUP5</accession>
<dbReference type="Pfam" id="PF12697">
    <property type="entry name" value="Abhydrolase_6"/>
    <property type="match status" value="1"/>
</dbReference>
<feature type="domain" description="AB hydrolase-1" evidence="1">
    <location>
        <begin position="8"/>
        <end position="244"/>
    </location>
</feature>
<name>A0A1Y2DUP5_9PEZI</name>
<proteinExistence type="predicted"/>
<evidence type="ECO:0000313" key="2">
    <source>
        <dbReference type="EMBL" id="ORY63002.1"/>
    </source>
</evidence>
<dbReference type="Gene3D" id="3.40.50.1820">
    <property type="entry name" value="alpha/beta hydrolase"/>
    <property type="match status" value="1"/>
</dbReference>
<gene>
    <name evidence="2" type="ORF">BCR38DRAFT_458252</name>
</gene>
<comment type="caution">
    <text evidence="2">The sequence shown here is derived from an EMBL/GenBank/DDBJ whole genome shotgun (WGS) entry which is preliminary data.</text>
</comment>
<protein>
    <submittedName>
        <fullName evidence="2">Alpha/beta hydrolase fold-1</fullName>
    </submittedName>
</protein>
<dbReference type="InterPro" id="IPR000073">
    <property type="entry name" value="AB_hydrolase_1"/>
</dbReference>
<sequence length="255" mass="28037">MSSTKPIILLVHGAWHLPLCYDLLKEQLNHLGYEFICPALATLGDDKQGATWQSDVKLIREVVIPLFDEGKEVVIVAHSYGGIPASAATQGLGIKERAAEGKTGGFRRLVYMASGGIMVRGQDFLQGIGGSWLPFHNAAVPYTKNQLITVNEKAKPVLYNDLSEAEAETWFKTLVPHSQDAFETGCDFIMTDITIPKSYLITELDQGIPVSIQELITTIIPGFKVERIQTGHSPFLSKPEECARLLAKIAEEVDE</sequence>
<keyword evidence="2" id="KW-0378">Hydrolase</keyword>
<dbReference type="AlphaFoldDB" id="A0A1Y2DUP5"/>
<dbReference type="Proteomes" id="UP000193689">
    <property type="component" value="Unassembled WGS sequence"/>
</dbReference>
<dbReference type="OrthoDB" id="1263307at2759"/>
<reference evidence="2 3" key="1">
    <citation type="submission" date="2016-07" db="EMBL/GenBank/DDBJ databases">
        <title>Pervasive Adenine N6-methylation of Active Genes in Fungi.</title>
        <authorList>
            <consortium name="DOE Joint Genome Institute"/>
            <person name="Mondo S.J."/>
            <person name="Dannebaum R.O."/>
            <person name="Kuo R.C."/>
            <person name="Labutti K."/>
            <person name="Haridas S."/>
            <person name="Kuo A."/>
            <person name="Salamov A."/>
            <person name="Ahrendt S.R."/>
            <person name="Lipzen A."/>
            <person name="Sullivan W."/>
            <person name="Andreopoulos W.B."/>
            <person name="Clum A."/>
            <person name="Lindquist E."/>
            <person name="Daum C."/>
            <person name="Ramamoorthy G.K."/>
            <person name="Gryganskyi A."/>
            <person name="Culley D."/>
            <person name="Magnuson J.K."/>
            <person name="James T.Y."/>
            <person name="O'Malley M.A."/>
            <person name="Stajich J.E."/>
            <person name="Spatafora J.W."/>
            <person name="Visel A."/>
            <person name="Grigoriev I.V."/>
        </authorList>
    </citation>
    <scope>NUCLEOTIDE SEQUENCE [LARGE SCALE GENOMIC DNA]</scope>
    <source>
        <strain evidence="2 3">CBS 129021</strain>
    </source>
</reference>
<dbReference type="InterPro" id="IPR029058">
    <property type="entry name" value="AB_hydrolase_fold"/>
</dbReference>
<evidence type="ECO:0000313" key="3">
    <source>
        <dbReference type="Proteomes" id="UP000193689"/>
    </source>
</evidence>
<dbReference type="EMBL" id="MCFJ01000008">
    <property type="protein sequence ID" value="ORY63002.1"/>
    <property type="molecule type" value="Genomic_DNA"/>
</dbReference>
<dbReference type="RefSeq" id="XP_040714659.1">
    <property type="nucleotide sequence ID" value="XM_040862140.1"/>
</dbReference>
<dbReference type="InterPro" id="IPR052897">
    <property type="entry name" value="Sec-Metab_Biosynth_Hydrolase"/>
</dbReference>
<dbReference type="PANTHER" id="PTHR37017">
    <property type="entry name" value="AB HYDROLASE-1 DOMAIN-CONTAINING PROTEIN-RELATED"/>
    <property type="match status" value="1"/>
</dbReference>
<dbReference type="InParanoid" id="A0A1Y2DUP5"/>